<proteinExistence type="predicted"/>
<feature type="transmembrane region" description="Helical" evidence="1">
    <location>
        <begin position="84"/>
        <end position="104"/>
    </location>
</feature>
<sequence>MTDTDSENRLIRIFNELKEKGLIARNRRLIPNPFVSSFQGLFVILYSRKNIRHMMSRLDDNALRYVLLHEESHLRKGAFSNLKVVLFPLVAGLILFAYPFHMLIDLGLQAGNTCVMLSQFGSAVPAALAAIVFALIAIPLFYRLFYHELHQDEFDADRYAAETLKEHFSIDRPSEILDTALTCIQGMITVENQNVASRLFSGLILVLGIYPDYHPPVAARVETVRREVDGQSPTALPDAEASTAG</sequence>
<keyword evidence="1" id="KW-0812">Transmembrane</keyword>
<organism evidence="2">
    <name type="scientific">hydrocarbon metagenome</name>
    <dbReference type="NCBI Taxonomy" id="938273"/>
    <lineage>
        <taxon>unclassified sequences</taxon>
        <taxon>metagenomes</taxon>
        <taxon>ecological metagenomes</taxon>
    </lineage>
</organism>
<reference evidence="2" key="1">
    <citation type="journal article" date="2015" name="Proc. Natl. Acad. Sci. U.S.A.">
        <title>Networks of energetic and metabolic interactions define dynamics in microbial communities.</title>
        <authorList>
            <person name="Embree M."/>
            <person name="Liu J.K."/>
            <person name="Al-Bassam M.M."/>
            <person name="Zengler K."/>
        </authorList>
    </citation>
    <scope>NUCLEOTIDE SEQUENCE</scope>
</reference>
<keyword evidence="1" id="KW-1133">Transmembrane helix</keyword>
<evidence type="ECO:0000256" key="1">
    <source>
        <dbReference type="SAM" id="Phobius"/>
    </source>
</evidence>
<accession>A0A0W8FFR7</accession>
<comment type="caution">
    <text evidence="2">The sequence shown here is derived from an EMBL/GenBank/DDBJ whole genome shotgun (WGS) entry which is preliminary data.</text>
</comment>
<evidence type="ECO:0000313" key="2">
    <source>
        <dbReference type="EMBL" id="KUG19723.1"/>
    </source>
</evidence>
<dbReference type="EMBL" id="LNQE01001263">
    <property type="protein sequence ID" value="KUG19723.1"/>
    <property type="molecule type" value="Genomic_DNA"/>
</dbReference>
<keyword evidence="1" id="KW-0472">Membrane</keyword>
<protein>
    <submittedName>
        <fullName evidence="2">Uncharacterized protein</fullName>
    </submittedName>
</protein>
<dbReference type="AlphaFoldDB" id="A0A0W8FFR7"/>
<gene>
    <name evidence="2" type="ORF">ASZ90_010557</name>
</gene>
<name>A0A0W8FFR7_9ZZZZ</name>
<feature type="transmembrane region" description="Helical" evidence="1">
    <location>
        <begin position="124"/>
        <end position="142"/>
    </location>
</feature>